<keyword evidence="2" id="KW-1185">Reference proteome</keyword>
<dbReference type="InterPro" id="IPR032675">
    <property type="entry name" value="LRR_dom_sf"/>
</dbReference>
<dbReference type="KEGG" id="tva:4741723"/>
<dbReference type="Pfam" id="PF13306">
    <property type="entry name" value="LRR_5"/>
    <property type="match status" value="4"/>
</dbReference>
<dbReference type="Proteomes" id="UP000001542">
    <property type="component" value="Unassembled WGS sequence"/>
</dbReference>
<dbReference type="EMBL" id="DS115554">
    <property type="protein sequence ID" value="EAX84090.1"/>
    <property type="molecule type" value="Genomic_DNA"/>
</dbReference>
<dbReference type="PANTHER" id="PTHR45661">
    <property type="entry name" value="SURFACE ANTIGEN"/>
    <property type="match status" value="1"/>
</dbReference>
<dbReference type="Gene3D" id="3.80.10.10">
    <property type="entry name" value="Ribonuclease Inhibitor"/>
    <property type="match status" value="4"/>
</dbReference>
<dbReference type="VEuPathDB" id="TrichDB:TVAGG3_0218190"/>
<dbReference type="OMA" id="TIENCKP"/>
<name>A2GFH7_TRIV3</name>
<dbReference type="RefSeq" id="XP_001297020.1">
    <property type="nucleotide sequence ID" value="XM_001297019.1"/>
</dbReference>
<reference evidence="1" key="1">
    <citation type="submission" date="2006-10" db="EMBL/GenBank/DDBJ databases">
        <authorList>
            <person name="Amadeo P."/>
            <person name="Zhao Q."/>
            <person name="Wortman J."/>
            <person name="Fraser-Liggett C."/>
            <person name="Carlton J."/>
        </authorList>
    </citation>
    <scope>NUCLEOTIDE SEQUENCE</scope>
    <source>
        <strain evidence="1">G3</strain>
    </source>
</reference>
<dbReference type="Gene3D" id="3.40.50.12480">
    <property type="match status" value="1"/>
</dbReference>
<dbReference type="AlphaFoldDB" id="A2GFH7"/>
<dbReference type="PANTHER" id="PTHR45661:SF3">
    <property type="entry name" value="IG-LIKE DOMAIN-CONTAINING PROTEIN"/>
    <property type="match status" value="1"/>
</dbReference>
<evidence type="ECO:0000313" key="1">
    <source>
        <dbReference type="EMBL" id="EAX84090.1"/>
    </source>
</evidence>
<proteinExistence type="predicted"/>
<protein>
    <submittedName>
        <fullName evidence="1">Surface antigen BspA-like</fullName>
    </submittedName>
</protein>
<dbReference type="eggNOG" id="ENOG502SA9M">
    <property type="taxonomic scope" value="Eukaryota"/>
</dbReference>
<reference evidence="1" key="2">
    <citation type="journal article" date="2007" name="Science">
        <title>Draft genome sequence of the sexually transmitted pathogen Trichomonas vaginalis.</title>
        <authorList>
            <person name="Carlton J.M."/>
            <person name="Hirt R.P."/>
            <person name="Silva J.C."/>
            <person name="Delcher A.L."/>
            <person name="Schatz M."/>
            <person name="Zhao Q."/>
            <person name="Wortman J.R."/>
            <person name="Bidwell S.L."/>
            <person name="Alsmark U.C.M."/>
            <person name="Besteiro S."/>
            <person name="Sicheritz-Ponten T."/>
            <person name="Noel C.J."/>
            <person name="Dacks J.B."/>
            <person name="Foster P.G."/>
            <person name="Simillion C."/>
            <person name="Van de Peer Y."/>
            <person name="Miranda-Saavedra D."/>
            <person name="Barton G.J."/>
            <person name="Westrop G.D."/>
            <person name="Mueller S."/>
            <person name="Dessi D."/>
            <person name="Fiori P.L."/>
            <person name="Ren Q."/>
            <person name="Paulsen I."/>
            <person name="Zhang H."/>
            <person name="Bastida-Corcuera F.D."/>
            <person name="Simoes-Barbosa A."/>
            <person name="Brown M.T."/>
            <person name="Hayes R.D."/>
            <person name="Mukherjee M."/>
            <person name="Okumura C.Y."/>
            <person name="Schneider R."/>
            <person name="Smith A.J."/>
            <person name="Vanacova S."/>
            <person name="Villalvazo M."/>
            <person name="Haas B.J."/>
            <person name="Pertea M."/>
            <person name="Feldblyum T.V."/>
            <person name="Utterback T.R."/>
            <person name="Shu C.L."/>
            <person name="Osoegawa K."/>
            <person name="de Jong P.J."/>
            <person name="Hrdy I."/>
            <person name="Horvathova L."/>
            <person name="Zubacova Z."/>
            <person name="Dolezal P."/>
            <person name="Malik S.B."/>
            <person name="Logsdon J.M. Jr."/>
            <person name="Henze K."/>
            <person name="Gupta A."/>
            <person name="Wang C.C."/>
            <person name="Dunne R.L."/>
            <person name="Upcroft J.A."/>
            <person name="Upcroft P."/>
            <person name="White O."/>
            <person name="Salzberg S.L."/>
            <person name="Tang P."/>
            <person name="Chiu C.-H."/>
            <person name="Lee Y.-S."/>
            <person name="Embley T.M."/>
            <person name="Coombs G.H."/>
            <person name="Mottram J.C."/>
            <person name="Tachezy J."/>
            <person name="Fraser-Liggett C.M."/>
            <person name="Johnson P.J."/>
        </authorList>
    </citation>
    <scope>NUCLEOTIDE SEQUENCE [LARGE SCALE GENOMIC DNA]</scope>
    <source>
        <strain evidence="1">G3</strain>
    </source>
</reference>
<dbReference type="SUPFAM" id="SSF52058">
    <property type="entry name" value="L domain-like"/>
    <property type="match status" value="2"/>
</dbReference>
<sequence>MTYIGANAFASCTNLETISFATGSIIETIGGGIFKDCISLVNVTIPSSVSNFDPSTFNGCKNLVNITVSEENSNYTSYEGIVYVKSKTKLVCCPGGKVSANINNNIIVIGSNAFYGCSKLENLTFEIGCQLEEIQEGTFYSCTALKRVDLPTSLQTVQQNAFAGCTLLAIITFPDYSMCNLDAESVFSDCSNLETITFGQFCALTVFGKNIFSNCVKLSSINIPANCTTIKEGAFLNCQNLSNIIFESGSHITTIENNVFSGCSSLTEFTLPDSITDITSSCFGNSTYIKIVNVPANCAISKIGSNAFSSFPLETINFGSGTTVSLLEDSAFLNKNIVTFKMNSPLIISSNAFKGCKKLTTISIDGVTSIGNFAFSGCTSLRSFSVPQKCKSLGDNCFQGCSLITSITFVSTPTIITIRSNCMAGLTIASITIPQSVTTIGNGCFSGCTILSSIIFEANSNLASIGSNCFSGCTSLMSFTTPDSFTVISASTFGSAPSITDVFIPAGLTITKISNGAFESFPLKSITFGSGTIVNYLEDSAFENKKLESFTLDCPVIVGSNVFKGCTNLKTVSIPHITSSINVLNSKRLSLSAESLYTIPIGLFDGCSSLTNIDINTNIVNISDYAFNDCKLLNFRIPETTQYIGDYSFYNCKQISYIPNSVVHLGNSSFSGTNIGRTLIVSSLINYIGKSCFSNTLVRKIYYCSNFDFSGFALAFEPDARAFVTFQYPENTFCGILARHLPGTTCKDIMETNLDGYRNELGLTNGGRYVYAVFLAGIE</sequence>
<dbReference type="InParanoid" id="A2GFH7"/>
<dbReference type="InterPro" id="IPR053139">
    <property type="entry name" value="Surface_bspA-like"/>
</dbReference>
<dbReference type="VEuPathDB" id="TrichDB:TVAG_511010"/>
<accession>A2GFH7</accession>
<dbReference type="OrthoDB" id="5917255at2759"/>
<gene>
    <name evidence="1" type="ORF">TVAG_511010</name>
</gene>
<evidence type="ECO:0000313" key="2">
    <source>
        <dbReference type="Proteomes" id="UP000001542"/>
    </source>
</evidence>
<organism evidence="1 2">
    <name type="scientific">Trichomonas vaginalis (strain ATCC PRA-98 / G3)</name>
    <dbReference type="NCBI Taxonomy" id="412133"/>
    <lineage>
        <taxon>Eukaryota</taxon>
        <taxon>Metamonada</taxon>
        <taxon>Parabasalia</taxon>
        <taxon>Trichomonadida</taxon>
        <taxon>Trichomonadidae</taxon>
        <taxon>Trichomonas</taxon>
    </lineage>
</organism>
<dbReference type="STRING" id="5722.A2GFH7"/>
<dbReference type="InterPro" id="IPR026906">
    <property type="entry name" value="LRR_5"/>
</dbReference>